<dbReference type="Gene3D" id="2.60.120.280">
    <property type="entry name" value="Regulatory protein AraC"/>
    <property type="match status" value="1"/>
</dbReference>
<keyword evidence="1" id="KW-0805">Transcription regulation</keyword>
<dbReference type="SUPFAM" id="SSF46689">
    <property type="entry name" value="Homeodomain-like"/>
    <property type="match status" value="2"/>
</dbReference>
<evidence type="ECO:0000256" key="2">
    <source>
        <dbReference type="ARBA" id="ARBA00023125"/>
    </source>
</evidence>
<dbReference type="KEGG" id="ppsc:EHS13_08030"/>
<reference evidence="6" key="1">
    <citation type="submission" date="2018-11" db="EMBL/GenBank/DDBJ databases">
        <title>Complete genome sequence of Paenibacillus sp. ML311-T8.</title>
        <authorList>
            <person name="Nam Y.-D."/>
            <person name="Kang J."/>
            <person name="Chung W.-H."/>
            <person name="Park Y.S."/>
        </authorList>
    </citation>
    <scope>NUCLEOTIDE SEQUENCE [LARGE SCALE GENOMIC DNA]</scope>
    <source>
        <strain evidence="6">ML311-T8</strain>
    </source>
</reference>
<accession>A0A6B8RHI9</accession>
<evidence type="ECO:0000256" key="1">
    <source>
        <dbReference type="ARBA" id="ARBA00023015"/>
    </source>
</evidence>
<dbReference type="SUPFAM" id="SSF51215">
    <property type="entry name" value="Regulatory protein AraC"/>
    <property type="match status" value="1"/>
</dbReference>
<dbReference type="Pfam" id="PF12833">
    <property type="entry name" value="HTH_18"/>
    <property type="match status" value="1"/>
</dbReference>
<dbReference type="PROSITE" id="PS00041">
    <property type="entry name" value="HTH_ARAC_FAMILY_1"/>
    <property type="match status" value="1"/>
</dbReference>
<dbReference type="AlphaFoldDB" id="A0A6B8RHI9"/>
<dbReference type="PANTHER" id="PTHR43280">
    <property type="entry name" value="ARAC-FAMILY TRANSCRIPTIONAL REGULATOR"/>
    <property type="match status" value="1"/>
</dbReference>
<dbReference type="GO" id="GO:0043565">
    <property type="term" value="F:sequence-specific DNA binding"/>
    <property type="evidence" value="ECO:0007669"/>
    <property type="project" value="InterPro"/>
</dbReference>
<dbReference type="Gene3D" id="1.10.10.60">
    <property type="entry name" value="Homeodomain-like"/>
    <property type="match status" value="2"/>
</dbReference>
<dbReference type="SMART" id="SM00342">
    <property type="entry name" value="HTH_ARAC"/>
    <property type="match status" value="1"/>
</dbReference>
<gene>
    <name evidence="5" type="ORF">EHS13_08030</name>
</gene>
<feature type="domain" description="HTH araC/xylS-type" evidence="4">
    <location>
        <begin position="186"/>
        <end position="284"/>
    </location>
</feature>
<dbReference type="RefSeq" id="WP_155699837.1">
    <property type="nucleotide sequence ID" value="NZ_CP034235.1"/>
</dbReference>
<name>A0A6B8RHI9_9BACL</name>
<dbReference type="PANTHER" id="PTHR43280:SF30">
    <property type="entry name" value="MMSAB OPERON REGULATORY PROTEIN"/>
    <property type="match status" value="1"/>
</dbReference>
<dbReference type="Proteomes" id="UP000426246">
    <property type="component" value="Chromosome"/>
</dbReference>
<dbReference type="EMBL" id="CP034235">
    <property type="protein sequence ID" value="QGQ94828.1"/>
    <property type="molecule type" value="Genomic_DNA"/>
</dbReference>
<proteinExistence type="predicted"/>
<dbReference type="InterPro" id="IPR009057">
    <property type="entry name" value="Homeodomain-like_sf"/>
</dbReference>
<evidence type="ECO:0000256" key="3">
    <source>
        <dbReference type="ARBA" id="ARBA00023163"/>
    </source>
</evidence>
<keyword evidence="6" id="KW-1185">Reference proteome</keyword>
<keyword evidence="3" id="KW-0804">Transcription</keyword>
<organism evidence="5 6">
    <name type="scientific">Paenibacillus psychroresistens</name>
    <dbReference type="NCBI Taxonomy" id="1778678"/>
    <lineage>
        <taxon>Bacteria</taxon>
        <taxon>Bacillati</taxon>
        <taxon>Bacillota</taxon>
        <taxon>Bacilli</taxon>
        <taxon>Bacillales</taxon>
        <taxon>Paenibacillaceae</taxon>
        <taxon>Paenibacillus</taxon>
    </lineage>
</organism>
<dbReference type="InterPro" id="IPR018060">
    <property type="entry name" value="HTH_AraC"/>
</dbReference>
<evidence type="ECO:0000313" key="6">
    <source>
        <dbReference type="Proteomes" id="UP000426246"/>
    </source>
</evidence>
<dbReference type="InterPro" id="IPR018062">
    <property type="entry name" value="HTH_AraC-typ_CS"/>
</dbReference>
<dbReference type="Pfam" id="PF02311">
    <property type="entry name" value="AraC_binding"/>
    <property type="match status" value="1"/>
</dbReference>
<dbReference type="InterPro" id="IPR003313">
    <property type="entry name" value="AraC-bd"/>
</dbReference>
<evidence type="ECO:0000259" key="4">
    <source>
        <dbReference type="PROSITE" id="PS01124"/>
    </source>
</evidence>
<keyword evidence="2" id="KW-0238">DNA-binding</keyword>
<evidence type="ECO:0000313" key="5">
    <source>
        <dbReference type="EMBL" id="QGQ94828.1"/>
    </source>
</evidence>
<dbReference type="GO" id="GO:0003700">
    <property type="term" value="F:DNA-binding transcription factor activity"/>
    <property type="evidence" value="ECO:0007669"/>
    <property type="project" value="InterPro"/>
</dbReference>
<protein>
    <submittedName>
        <fullName evidence="5">AraC family transcriptional regulator</fullName>
    </submittedName>
</protein>
<dbReference type="PROSITE" id="PS01124">
    <property type="entry name" value="HTH_ARAC_FAMILY_2"/>
    <property type="match status" value="1"/>
</dbReference>
<dbReference type="InterPro" id="IPR037923">
    <property type="entry name" value="HTH-like"/>
</dbReference>
<dbReference type="OrthoDB" id="9813413at2"/>
<sequence length="288" mass="33878">MLNFHMDLLETIKSPIYTPSSLSEQFPYQLGAVGHIRVGEHFFTERQYENGYQIIFTVSGNGILKYRNKTIPIEKNQAVLLHCNEYNHYSTGKAGFWEYKYMHLKGSGLPGILEIINQGSIFPISLIEPLEFNQSFDKIVFLLEKMDYQSDLKFPALLMNILTELAVNRNETVMTRNGDYHRQIIEGSFKYMQENYRHKLLIRDLAKNMGFNECYFTRLFKRIAGTTPHEYLMRLRIDKAKQILKQTDKSITDVAYDVGFENVNVFIRDFKKYTETTPLRYRNYSEGY</sequence>